<accession>A0A225UQG3</accession>
<dbReference type="AlphaFoldDB" id="A0A225UQG3"/>
<evidence type="ECO:0000256" key="1">
    <source>
        <dbReference type="SAM" id="MobiDB-lite"/>
    </source>
</evidence>
<dbReference type="Proteomes" id="UP000198211">
    <property type="component" value="Unassembled WGS sequence"/>
</dbReference>
<reference evidence="3" key="1">
    <citation type="submission" date="2017-03" db="EMBL/GenBank/DDBJ databases">
        <title>Phytopthora megakarya and P. palmivora, two closely related causual agents of cacao black pod achieved similar genome size and gene model numbers by different mechanisms.</title>
        <authorList>
            <person name="Ali S."/>
            <person name="Shao J."/>
            <person name="Larry D.J."/>
            <person name="Kronmiller B."/>
            <person name="Shen D."/>
            <person name="Strem M.D."/>
            <person name="Melnick R.L."/>
            <person name="Guiltinan M.J."/>
            <person name="Tyler B.M."/>
            <person name="Meinhardt L.W."/>
            <person name="Bailey B.A."/>
        </authorList>
    </citation>
    <scope>NUCLEOTIDE SEQUENCE [LARGE SCALE GENOMIC DNA]</scope>
    <source>
        <strain evidence="3">zdho120</strain>
    </source>
</reference>
<organism evidence="2 3">
    <name type="scientific">Phytophthora megakarya</name>
    <dbReference type="NCBI Taxonomy" id="4795"/>
    <lineage>
        <taxon>Eukaryota</taxon>
        <taxon>Sar</taxon>
        <taxon>Stramenopiles</taxon>
        <taxon>Oomycota</taxon>
        <taxon>Peronosporomycetes</taxon>
        <taxon>Peronosporales</taxon>
        <taxon>Peronosporaceae</taxon>
        <taxon>Phytophthora</taxon>
    </lineage>
</organism>
<comment type="caution">
    <text evidence="2">The sequence shown here is derived from an EMBL/GenBank/DDBJ whole genome shotgun (WGS) entry which is preliminary data.</text>
</comment>
<sequence length="349" mass="39908">MTRLCLTKRLKASSAHWQISPVADLCSRHCCKNINRSTTEGFEPEQNSPPLPNSQGSSQRDFSFTGSLDNMNPGGRYDNAELSSYTKVLINSPSIKLPKLQSKGDYKAWKSEMPLHFEQHLRGDITYGVERYDEAEELRPLSLSVDLRTTFKIDDIREHMYAAAMLYARITQHFEAGDGINPDYLLQDLVTRKLQPNESVTTYVEDIARKFAEWQHASLLLSNCVEKFHDLAREHEDWIINHDRKTLSLAEALRRLRAAEHQRAQLRVQIRQPALLVAQVSADQGQGQGPRSNHKRIQKQHKRNKFVADKKQRTSCANCPGEGHWYSECTANTGVALRSELLAKRQEKK</sequence>
<feature type="compositionally biased region" description="Polar residues" evidence="1">
    <location>
        <begin position="282"/>
        <end position="291"/>
    </location>
</feature>
<proteinExistence type="predicted"/>
<gene>
    <name evidence="2" type="ORF">PHMEG_00034790</name>
</gene>
<feature type="compositionally biased region" description="Basic residues" evidence="1">
    <location>
        <begin position="292"/>
        <end position="305"/>
    </location>
</feature>
<feature type="compositionally biased region" description="Polar residues" evidence="1">
    <location>
        <begin position="53"/>
        <end position="68"/>
    </location>
</feature>
<evidence type="ECO:0000313" key="2">
    <source>
        <dbReference type="EMBL" id="OWY95253.1"/>
    </source>
</evidence>
<dbReference type="EMBL" id="NBNE01013186">
    <property type="protein sequence ID" value="OWY95253.1"/>
    <property type="molecule type" value="Genomic_DNA"/>
</dbReference>
<keyword evidence="3" id="KW-1185">Reference proteome</keyword>
<evidence type="ECO:0000313" key="3">
    <source>
        <dbReference type="Proteomes" id="UP000198211"/>
    </source>
</evidence>
<dbReference type="OrthoDB" id="1716327at2759"/>
<feature type="region of interest" description="Disordered" evidence="1">
    <location>
        <begin position="282"/>
        <end position="309"/>
    </location>
</feature>
<protein>
    <submittedName>
        <fullName evidence="2">Uncharacterized protein</fullName>
    </submittedName>
</protein>
<name>A0A225UQG3_9STRA</name>
<feature type="region of interest" description="Disordered" evidence="1">
    <location>
        <begin position="38"/>
        <end position="68"/>
    </location>
</feature>